<sequence length="277" mass="30942">MAMMQLLPLPTDAARRNAMRRSRYWRRLKNEEANERRRLNELTVSMIPQLRLISSDFFVSFFWVWSGSLLRCLAFRFLGPGNSPAILVLKVSVAVPYLVFFAWLGRATKGGSYNPLIVLCYAVSGSFEDFLFSILARIPAQVFGSVVGVFLANSTFPGAFHGPTLNVDINQGTLTEGFLTFIIVIVVLSLKKKNPGSSARRVWISSISKVILHLLGSDITGGIMNPATAFGWAYAQGNHVSKEHIFVYWLAPMEGAVVGVWTCDIFFKHKIVYKNLN</sequence>
<dbReference type="PRINTS" id="PR00783">
    <property type="entry name" value="MINTRINSICP"/>
</dbReference>
<feature type="transmembrane region" description="Helical" evidence="6">
    <location>
        <begin position="57"/>
        <end position="78"/>
    </location>
</feature>
<dbReference type="Proteomes" id="UP000639772">
    <property type="component" value="Unassembled WGS sequence"/>
</dbReference>
<feature type="transmembrane region" description="Helical" evidence="6">
    <location>
        <begin position="210"/>
        <end position="234"/>
    </location>
</feature>
<dbReference type="GO" id="GO:0016020">
    <property type="term" value="C:membrane"/>
    <property type="evidence" value="ECO:0007669"/>
    <property type="project" value="UniProtKB-SubCell"/>
</dbReference>
<dbReference type="SUPFAM" id="SSF81338">
    <property type="entry name" value="Aquaporin-like"/>
    <property type="match status" value="1"/>
</dbReference>
<dbReference type="InterPro" id="IPR000425">
    <property type="entry name" value="MIP"/>
</dbReference>
<evidence type="ECO:0000256" key="2">
    <source>
        <dbReference type="ARBA" id="ARBA00022692"/>
    </source>
</evidence>
<evidence type="ECO:0000256" key="6">
    <source>
        <dbReference type="SAM" id="Phobius"/>
    </source>
</evidence>
<dbReference type="PANTHER" id="PTHR47720">
    <property type="entry name" value="AQUAPORIN SIP2-1-RELATED"/>
    <property type="match status" value="1"/>
</dbReference>
<evidence type="ECO:0008006" key="9">
    <source>
        <dbReference type="Google" id="ProtNLM"/>
    </source>
</evidence>
<comment type="similarity">
    <text evidence="5">Belongs to the MIP/aquaporin (TC 1.A.8) family.</text>
</comment>
<dbReference type="InterPro" id="IPR023271">
    <property type="entry name" value="Aquaporin-like"/>
</dbReference>
<proteinExistence type="inferred from homology"/>
<dbReference type="OrthoDB" id="1580043at2759"/>
<reference evidence="7 8" key="1">
    <citation type="journal article" date="2020" name="Nat. Food">
        <title>A phased Vanilla planifolia genome enables genetic improvement of flavour and production.</title>
        <authorList>
            <person name="Hasing T."/>
            <person name="Tang H."/>
            <person name="Brym M."/>
            <person name="Khazi F."/>
            <person name="Huang T."/>
            <person name="Chambers A.H."/>
        </authorList>
    </citation>
    <scope>NUCLEOTIDE SEQUENCE [LARGE SCALE GENOMIC DNA]</scope>
    <source>
        <tissue evidence="7">Leaf</tissue>
    </source>
</reference>
<dbReference type="AlphaFoldDB" id="A0A835S088"/>
<feature type="transmembrane region" description="Helical" evidence="6">
    <location>
        <begin position="116"/>
        <end position="135"/>
    </location>
</feature>
<name>A0A835S088_VANPL</name>
<dbReference type="EMBL" id="JADCNM010000002">
    <property type="protein sequence ID" value="KAG0495222.1"/>
    <property type="molecule type" value="Genomic_DNA"/>
</dbReference>
<keyword evidence="5" id="KW-0813">Transport</keyword>
<evidence type="ECO:0000313" key="8">
    <source>
        <dbReference type="Proteomes" id="UP000639772"/>
    </source>
</evidence>
<organism evidence="7 8">
    <name type="scientific">Vanilla planifolia</name>
    <name type="common">Vanilla</name>
    <dbReference type="NCBI Taxonomy" id="51239"/>
    <lineage>
        <taxon>Eukaryota</taxon>
        <taxon>Viridiplantae</taxon>
        <taxon>Streptophyta</taxon>
        <taxon>Embryophyta</taxon>
        <taxon>Tracheophyta</taxon>
        <taxon>Spermatophyta</taxon>
        <taxon>Magnoliopsida</taxon>
        <taxon>Liliopsida</taxon>
        <taxon>Asparagales</taxon>
        <taxon>Orchidaceae</taxon>
        <taxon>Vanilloideae</taxon>
        <taxon>Vanilleae</taxon>
        <taxon>Vanilla</taxon>
    </lineage>
</organism>
<keyword evidence="2 5" id="KW-0812">Transmembrane</keyword>
<evidence type="ECO:0000313" key="7">
    <source>
        <dbReference type="EMBL" id="KAG0495222.1"/>
    </source>
</evidence>
<dbReference type="GO" id="GO:0015267">
    <property type="term" value="F:channel activity"/>
    <property type="evidence" value="ECO:0007669"/>
    <property type="project" value="InterPro"/>
</dbReference>
<feature type="transmembrane region" description="Helical" evidence="6">
    <location>
        <begin position="172"/>
        <end position="190"/>
    </location>
</feature>
<dbReference type="Pfam" id="PF00230">
    <property type="entry name" value="MIP"/>
    <property type="match status" value="1"/>
</dbReference>
<keyword evidence="3 6" id="KW-1133">Transmembrane helix</keyword>
<evidence type="ECO:0000256" key="3">
    <source>
        <dbReference type="ARBA" id="ARBA00022989"/>
    </source>
</evidence>
<comment type="subcellular location">
    <subcellularLocation>
        <location evidence="1">Membrane</location>
        <topology evidence="1">Multi-pass membrane protein</topology>
    </subcellularLocation>
</comment>
<keyword evidence="4 6" id="KW-0472">Membrane</keyword>
<evidence type="ECO:0000256" key="4">
    <source>
        <dbReference type="ARBA" id="ARBA00023136"/>
    </source>
</evidence>
<dbReference type="Gene3D" id="1.20.1080.10">
    <property type="entry name" value="Glycerol uptake facilitator protein"/>
    <property type="match status" value="1"/>
</dbReference>
<feature type="transmembrane region" description="Helical" evidence="6">
    <location>
        <begin position="246"/>
        <end position="267"/>
    </location>
</feature>
<protein>
    <recommendedName>
        <fullName evidence="9">Aquaporin SIP2-1</fullName>
    </recommendedName>
</protein>
<dbReference type="InterPro" id="IPR044226">
    <property type="entry name" value="SIP2-1-like"/>
</dbReference>
<accession>A0A835S088</accession>
<feature type="transmembrane region" description="Helical" evidence="6">
    <location>
        <begin position="85"/>
        <end position="104"/>
    </location>
</feature>
<dbReference type="PANTHER" id="PTHR47720:SF1">
    <property type="entry name" value="AQUAPORIN SIP2-1-RELATED"/>
    <property type="match status" value="1"/>
</dbReference>
<evidence type="ECO:0000256" key="5">
    <source>
        <dbReference type="RuleBase" id="RU000477"/>
    </source>
</evidence>
<comment type="caution">
    <text evidence="7">The sequence shown here is derived from an EMBL/GenBank/DDBJ whole genome shotgun (WGS) entry which is preliminary data.</text>
</comment>
<evidence type="ECO:0000256" key="1">
    <source>
        <dbReference type="ARBA" id="ARBA00004141"/>
    </source>
</evidence>
<feature type="transmembrane region" description="Helical" evidence="6">
    <location>
        <begin position="142"/>
        <end position="160"/>
    </location>
</feature>
<gene>
    <name evidence="7" type="ORF">HPP92_006216</name>
</gene>